<evidence type="ECO:0000313" key="3">
    <source>
        <dbReference type="Proteomes" id="UP000440694"/>
    </source>
</evidence>
<feature type="domain" description="Phasin" evidence="1">
    <location>
        <begin position="23"/>
        <end position="91"/>
    </location>
</feature>
<evidence type="ECO:0000313" key="2">
    <source>
        <dbReference type="EMBL" id="MTD95778.1"/>
    </source>
</evidence>
<keyword evidence="3" id="KW-1185">Reference proteome</keyword>
<dbReference type="EMBL" id="WMBQ01000002">
    <property type="protein sequence ID" value="MTD95778.1"/>
    <property type="molecule type" value="Genomic_DNA"/>
</dbReference>
<organism evidence="2 3">
    <name type="scientific">Hyphomicrobium album</name>
    <dbReference type="NCBI Taxonomy" id="2665159"/>
    <lineage>
        <taxon>Bacteria</taxon>
        <taxon>Pseudomonadati</taxon>
        <taxon>Pseudomonadota</taxon>
        <taxon>Alphaproteobacteria</taxon>
        <taxon>Hyphomicrobiales</taxon>
        <taxon>Hyphomicrobiaceae</taxon>
        <taxon>Hyphomicrobium</taxon>
    </lineage>
</organism>
<dbReference type="Pfam" id="PF09361">
    <property type="entry name" value="Phasin_2"/>
    <property type="match status" value="1"/>
</dbReference>
<dbReference type="RefSeq" id="WP_154740281.1">
    <property type="nucleotide sequence ID" value="NZ_WMBQ01000002.1"/>
</dbReference>
<dbReference type="Proteomes" id="UP000440694">
    <property type="component" value="Unassembled WGS sequence"/>
</dbReference>
<sequence length="111" mass="12576">MSKIETMAFNPWLTLARPVLQGLPEQAFEKSASLTVQWLEFLNLRLQEDMGLWNSLARCKTPQDVQRAYADFGKTAWAQYQEYFRALAGTALPKQEIVPVQGSHAKYKAAA</sequence>
<evidence type="ECO:0000259" key="1">
    <source>
        <dbReference type="Pfam" id="PF09361"/>
    </source>
</evidence>
<reference evidence="2 3" key="1">
    <citation type="submission" date="2019-11" db="EMBL/GenBank/DDBJ databases">
        <title>Identification of a novel strain.</title>
        <authorList>
            <person name="Xu Q."/>
            <person name="Wang G."/>
        </authorList>
    </citation>
    <scope>NUCLEOTIDE SEQUENCE [LARGE SCALE GENOMIC DNA]</scope>
    <source>
        <strain evidence="3">xq</strain>
    </source>
</reference>
<gene>
    <name evidence="2" type="ORF">GIW81_15675</name>
</gene>
<name>A0A6I3KN91_9HYPH</name>
<accession>A0A6I3KN91</accession>
<proteinExistence type="predicted"/>
<dbReference type="InterPro" id="IPR018968">
    <property type="entry name" value="Phasin"/>
</dbReference>
<protein>
    <recommendedName>
        <fullName evidence="1">Phasin domain-containing protein</fullName>
    </recommendedName>
</protein>
<dbReference type="AlphaFoldDB" id="A0A6I3KN91"/>
<comment type="caution">
    <text evidence="2">The sequence shown here is derived from an EMBL/GenBank/DDBJ whole genome shotgun (WGS) entry which is preliminary data.</text>
</comment>